<sequence>MLCAGALPMVGVAVSVWLDSSWLSGVVVESKPDAGEFRVDFDDEAEGEAWVSASQQWQRLGPALEVPEPTPTEPVLSQRKPPPAEKEPQSADAPPSNDEVSADDEDQLGRVVLQEFAQLVHAAMQADGFGPEPLFETRARFQRLHDAVVTGVG</sequence>
<reference evidence="4" key="1">
    <citation type="journal article" date="2015" name="PLoS Genet.">
        <title>Genome Sequence and Transcriptome Analyses of Chrysochromulina tobin: Metabolic Tools for Enhanced Algal Fitness in the Prominent Order Prymnesiales (Haptophyceae).</title>
        <authorList>
            <person name="Hovde B.T."/>
            <person name="Deodato C.R."/>
            <person name="Hunsperger H.M."/>
            <person name="Ryken S.A."/>
            <person name="Yost W."/>
            <person name="Jha R.K."/>
            <person name="Patterson J."/>
            <person name="Monnat R.J. Jr."/>
            <person name="Barlow S.B."/>
            <person name="Starkenburg S.R."/>
            <person name="Cattolico R.A."/>
        </authorList>
    </citation>
    <scope>NUCLEOTIDE SEQUENCE</scope>
    <source>
        <strain evidence="4">CCMP291</strain>
    </source>
</reference>
<dbReference type="EMBL" id="JWZX01002892">
    <property type="protein sequence ID" value="KOO26093.1"/>
    <property type="molecule type" value="Genomic_DNA"/>
</dbReference>
<comment type="caution">
    <text evidence="3">The sequence shown here is derived from an EMBL/GenBank/DDBJ whole genome shotgun (WGS) entry which is preliminary data.</text>
</comment>
<dbReference type="AlphaFoldDB" id="A0A0M0JIN7"/>
<proteinExistence type="predicted"/>
<feature type="signal peptide" evidence="2">
    <location>
        <begin position="1"/>
        <end position="15"/>
    </location>
</feature>
<gene>
    <name evidence="3" type="ORF">Ctob_004706</name>
</gene>
<keyword evidence="2" id="KW-0732">Signal</keyword>
<evidence type="ECO:0000256" key="2">
    <source>
        <dbReference type="SAM" id="SignalP"/>
    </source>
</evidence>
<name>A0A0M0JIN7_9EUKA</name>
<accession>A0A0M0JIN7</accession>
<feature type="chain" id="PRO_5012113532" description="Tudor domain-containing protein" evidence="2">
    <location>
        <begin position="16"/>
        <end position="153"/>
    </location>
</feature>
<protein>
    <recommendedName>
        <fullName evidence="5">Tudor domain-containing protein</fullName>
    </recommendedName>
</protein>
<evidence type="ECO:0000313" key="3">
    <source>
        <dbReference type="EMBL" id="KOO26093.1"/>
    </source>
</evidence>
<evidence type="ECO:0000313" key="4">
    <source>
        <dbReference type="Proteomes" id="UP000037460"/>
    </source>
</evidence>
<dbReference type="Proteomes" id="UP000037460">
    <property type="component" value="Unassembled WGS sequence"/>
</dbReference>
<feature type="region of interest" description="Disordered" evidence="1">
    <location>
        <begin position="50"/>
        <end position="108"/>
    </location>
</feature>
<organism evidence="3 4">
    <name type="scientific">Chrysochromulina tobinii</name>
    <dbReference type="NCBI Taxonomy" id="1460289"/>
    <lineage>
        <taxon>Eukaryota</taxon>
        <taxon>Haptista</taxon>
        <taxon>Haptophyta</taxon>
        <taxon>Prymnesiophyceae</taxon>
        <taxon>Prymnesiales</taxon>
        <taxon>Chrysochromulinaceae</taxon>
        <taxon>Chrysochromulina</taxon>
    </lineage>
</organism>
<evidence type="ECO:0008006" key="5">
    <source>
        <dbReference type="Google" id="ProtNLM"/>
    </source>
</evidence>
<keyword evidence="4" id="KW-1185">Reference proteome</keyword>
<evidence type="ECO:0000256" key="1">
    <source>
        <dbReference type="SAM" id="MobiDB-lite"/>
    </source>
</evidence>